<protein>
    <recommendedName>
        <fullName evidence="3">CCHC-type domain-containing protein</fullName>
    </recommendedName>
</protein>
<dbReference type="SUPFAM" id="SSF57756">
    <property type="entry name" value="Retrovirus zinc finger-like domains"/>
    <property type="match status" value="1"/>
</dbReference>
<dbReference type="InterPro" id="IPR036875">
    <property type="entry name" value="Znf_CCHC_sf"/>
</dbReference>
<dbReference type="InterPro" id="IPR054722">
    <property type="entry name" value="PolX-like_BBD"/>
</dbReference>
<evidence type="ECO:0000256" key="1">
    <source>
        <dbReference type="PROSITE-ProRule" id="PRU00047"/>
    </source>
</evidence>
<feature type="coiled-coil region" evidence="2">
    <location>
        <begin position="145"/>
        <end position="172"/>
    </location>
</feature>
<keyword evidence="1" id="KW-0863">Zinc-finger</keyword>
<keyword evidence="1" id="KW-0862">Zinc</keyword>
<organism evidence="4 5">
    <name type="scientific">Peronospora farinosa</name>
    <dbReference type="NCBI Taxonomy" id="134698"/>
    <lineage>
        <taxon>Eukaryota</taxon>
        <taxon>Sar</taxon>
        <taxon>Stramenopiles</taxon>
        <taxon>Oomycota</taxon>
        <taxon>Peronosporomycetes</taxon>
        <taxon>Peronosporales</taxon>
        <taxon>Peronosporaceae</taxon>
        <taxon>Peronospora</taxon>
    </lineage>
</organism>
<proteinExistence type="predicted"/>
<sequence length="539" mass="60437">MSPMAVEEVFKGATPDYAGAAGVPSVKSLPGSDIAAKLARISSRLDSMEKEHQGPGKYRTEGQVVPSRHMYVGGFGSMGHAPRPDAKVDLGIGGQTSSLFAKRSEVYGISTRAWQEQAQAKYRQDLANERQRMQHQFQHEMHLGAAELYQGAEELREELRRQKEMNVRLQEQLNLRAEDRPMGLHDVGELDPNYVKVPNSSEGKISIEPFYGSEEYKVSRFGDFLLGKAARYFNQRVQSWPVMERPLLYLVALQEATNSGEELNLDNIVKYAQPESQALIIGQYSRYHTDYLTHAEEIVSFIQGLEDETVRDRHTGRELVNAVTDTRRCHKCNQIGHIARHCRNKRGRNEAKSKKSVTPSEGNKWAFAATDCDDLNDDDWILDTGASCHLVRDVSMLSKVERCANSEVVQQPDNTQLQVTQSGRARLHASVDGVDTEIELSCAYNSPQLTRILVSYGRLADHGCLLGQSNGRHAFFKNEAVGFYVTMKNHVMVVDRAMGIKKIFGFDDIVMSAVATVNSKQLVQKYINVLPQALWSSEL</sequence>
<dbReference type="InterPro" id="IPR001878">
    <property type="entry name" value="Znf_CCHC"/>
</dbReference>
<evidence type="ECO:0000256" key="2">
    <source>
        <dbReference type="SAM" id="Coils"/>
    </source>
</evidence>
<dbReference type="Proteomes" id="UP001157938">
    <property type="component" value="Unassembled WGS sequence"/>
</dbReference>
<dbReference type="SMART" id="SM00343">
    <property type="entry name" value="ZnF_C2HC"/>
    <property type="match status" value="1"/>
</dbReference>
<reference evidence="4 5" key="1">
    <citation type="submission" date="2021-11" db="EMBL/GenBank/DDBJ databases">
        <authorList>
            <person name="Islam A."/>
            <person name="Islam S."/>
            <person name="Flora M.S."/>
            <person name="Rahman M."/>
            <person name="Ziaur R.M."/>
            <person name="Epstein J.H."/>
            <person name="Hassan M."/>
            <person name="Klassen M."/>
            <person name="Woodard K."/>
            <person name="Webb A."/>
            <person name="Webby R.J."/>
            <person name="El Zowalaty M.E."/>
        </authorList>
    </citation>
    <scope>NUCLEOTIDE SEQUENCE [LARGE SCALE GENOMIC DNA]</scope>
    <source>
        <strain evidence="4">Pf1</strain>
    </source>
</reference>
<dbReference type="Gene3D" id="4.10.60.10">
    <property type="entry name" value="Zinc finger, CCHC-type"/>
    <property type="match status" value="1"/>
</dbReference>
<name>A0ABN8C5C6_9STRA</name>
<feature type="domain" description="CCHC-type" evidence="3">
    <location>
        <begin position="327"/>
        <end position="344"/>
    </location>
</feature>
<keyword evidence="2" id="KW-0175">Coiled coil</keyword>
<accession>A0ABN8C5C6</accession>
<keyword evidence="1" id="KW-0479">Metal-binding</keyword>
<comment type="caution">
    <text evidence="4">The sequence shown here is derived from an EMBL/GenBank/DDBJ whole genome shotgun (WGS) entry which is preliminary data.</text>
</comment>
<dbReference type="EMBL" id="CAKLBC010000686">
    <property type="protein sequence ID" value="CAH0487693.1"/>
    <property type="molecule type" value="Genomic_DNA"/>
</dbReference>
<dbReference type="Pfam" id="PF22936">
    <property type="entry name" value="Pol_BBD"/>
    <property type="match status" value="1"/>
</dbReference>
<gene>
    <name evidence="4" type="ORF">PFR001_LOCUS3225</name>
</gene>
<evidence type="ECO:0000313" key="5">
    <source>
        <dbReference type="Proteomes" id="UP001157938"/>
    </source>
</evidence>
<evidence type="ECO:0000313" key="4">
    <source>
        <dbReference type="EMBL" id="CAH0487693.1"/>
    </source>
</evidence>
<evidence type="ECO:0000259" key="3">
    <source>
        <dbReference type="PROSITE" id="PS50158"/>
    </source>
</evidence>
<keyword evidence="5" id="KW-1185">Reference proteome</keyword>
<dbReference type="PROSITE" id="PS50158">
    <property type="entry name" value="ZF_CCHC"/>
    <property type="match status" value="1"/>
</dbReference>